<dbReference type="InterPro" id="IPR000917">
    <property type="entry name" value="Sulfatase_N"/>
</dbReference>
<dbReference type="InterPro" id="IPR017850">
    <property type="entry name" value="Alkaline_phosphatase_core_sf"/>
</dbReference>
<comment type="caution">
    <text evidence="5">The sequence shown here is derived from an EMBL/GenBank/DDBJ whole genome shotgun (WGS) entry which is preliminary data.</text>
</comment>
<evidence type="ECO:0000313" key="6">
    <source>
        <dbReference type="Proteomes" id="UP000655830"/>
    </source>
</evidence>
<dbReference type="InterPro" id="IPR052701">
    <property type="entry name" value="GAG_Ulvan_Degrading_Sulfatases"/>
</dbReference>
<evidence type="ECO:0000313" key="5">
    <source>
        <dbReference type="EMBL" id="MBC8580514.1"/>
    </source>
</evidence>
<dbReference type="GO" id="GO:0016787">
    <property type="term" value="F:hydrolase activity"/>
    <property type="evidence" value="ECO:0007669"/>
    <property type="project" value="UniProtKB-KW"/>
</dbReference>
<dbReference type="PANTHER" id="PTHR43751">
    <property type="entry name" value="SULFATASE"/>
    <property type="match status" value="1"/>
</dbReference>
<gene>
    <name evidence="5" type="ORF">H8718_13340</name>
</gene>
<dbReference type="Pfam" id="PF00884">
    <property type="entry name" value="Sulfatase"/>
    <property type="match status" value="1"/>
</dbReference>
<dbReference type="CDD" id="cd16152">
    <property type="entry name" value="sulfatase_like"/>
    <property type="match status" value="1"/>
</dbReference>
<dbReference type="Gene3D" id="3.40.720.10">
    <property type="entry name" value="Alkaline Phosphatase, subunit A"/>
    <property type="match status" value="1"/>
</dbReference>
<dbReference type="InterPro" id="IPR024607">
    <property type="entry name" value="Sulfatase_CS"/>
</dbReference>
<comment type="similarity">
    <text evidence="1">Belongs to the sulfatase family.</text>
</comment>
<sequence>MDKRPNIIFYFSDQQRWDTLGCYGQKLDVTPNLDKLAEMGTRFNGAFTCQPVCGPARSCLQLGQYATATGCFTNAIAPDFTQKMLADYFNEAGYETAYVGKWHLASDNGTNMHYEKAAIPKERRGGYKDYWMASDVLEFTSHGYNGYVFDKNNEKVEFIGYRADCINNYALDYIRNKESDNPFFLFVSQIEPHHQNDRNRYEGPDGSKERFKNYEKPGDLPEGKGDWEAQYPDYLGCCHSLDYNIGRLVDTLKEKGIYDNTIIIYTSDHGSHFKTRNSEYKRSCHDGCIHIPLIIHGPGFEKGRVVEELVSLIDLPPTLLDCAGIAIPESYHGKSIRKLAQGDAKNWQEEVFLQISESHIGRAIRTQRYKYAVKAQGDPWKESGASTYYEAYFYDLQKDPYELCNLVSDAAYKEIRKELAARLVERMKQAGEEVPVILPAESV</sequence>
<name>A0A926EJ36_9FIRM</name>
<organism evidence="5 6">
    <name type="scientific">Zhenhengia yiwuensis</name>
    <dbReference type="NCBI Taxonomy" id="2763666"/>
    <lineage>
        <taxon>Bacteria</taxon>
        <taxon>Bacillati</taxon>
        <taxon>Bacillota</taxon>
        <taxon>Clostridia</taxon>
        <taxon>Lachnospirales</taxon>
        <taxon>Lachnospiraceae</taxon>
        <taxon>Zhenhengia</taxon>
    </lineage>
</organism>
<dbReference type="SUPFAM" id="SSF53649">
    <property type="entry name" value="Alkaline phosphatase-like"/>
    <property type="match status" value="1"/>
</dbReference>
<dbReference type="RefSeq" id="WP_249333285.1">
    <property type="nucleotide sequence ID" value="NZ_JACRSY010000022.1"/>
</dbReference>
<protein>
    <submittedName>
        <fullName evidence="5">Sulfatase-like hydrolase/transferase</fullName>
    </submittedName>
</protein>
<feature type="domain" description="Sulfatase N-terminal" evidence="4">
    <location>
        <begin position="5"/>
        <end position="325"/>
    </location>
</feature>
<dbReference type="EMBL" id="JACRSY010000022">
    <property type="protein sequence ID" value="MBC8580514.1"/>
    <property type="molecule type" value="Genomic_DNA"/>
</dbReference>
<keyword evidence="6" id="KW-1185">Reference proteome</keyword>
<dbReference type="AlphaFoldDB" id="A0A926EJ36"/>
<reference evidence="5" key="1">
    <citation type="submission" date="2020-08" db="EMBL/GenBank/DDBJ databases">
        <title>Genome public.</title>
        <authorList>
            <person name="Liu C."/>
            <person name="Sun Q."/>
        </authorList>
    </citation>
    <scope>NUCLEOTIDE SEQUENCE</scope>
    <source>
        <strain evidence="5">NSJ-12</strain>
    </source>
</reference>
<proteinExistence type="inferred from homology"/>
<evidence type="ECO:0000259" key="4">
    <source>
        <dbReference type="Pfam" id="PF00884"/>
    </source>
</evidence>
<evidence type="ECO:0000256" key="3">
    <source>
        <dbReference type="SAM" id="MobiDB-lite"/>
    </source>
</evidence>
<keyword evidence="2 5" id="KW-0378">Hydrolase</keyword>
<evidence type="ECO:0000256" key="1">
    <source>
        <dbReference type="ARBA" id="ARBA00008779"/>
    </source>
</evidence>
<feature type="region of interest" description="Disordered" evidence="3">
    <location>
        <begin position="195"/>
        <end position="219"/>
    </location>
</feature>
<dbReference type="PROSITE" id="PS00149">
    <property type="entry name" value="SULFATASE_2"/>
    <property type="match status" value="1"/>
</dbReference>
<evidence type="ECO:0000256" key="2">
    <source>
        <dbReference type="ARBA" id="ARBA00022801"/>
    </source>
</evidence>
<dbReference type="Proteomes" id="UP000655830">
    <property type="component" value="Unassembled WGS sequence"/>
</dbReference>
<dbReference type="PANTHER" id="PTHR43751:SF3">
    <property type="entry name" value="SULFATASE N-TERMINAL DOMAIN-CONTAINING PROTEIN"/>
    <property type="match status" value="1"/>
</dbReference>
<accession>A0A926EJ36</accession>